<evidence type="ECO:0000313" key="2">
    <source>
        <dbReference type="Proteomes" id="UP001279734"/>
    </source>
</evidence>
<protein>
    <submittedName>
        <fullName evidence="1">Uncharacterized protein</fullName>
    </submittedName>
</protein>
<sequence length="251" mass="27997">MSRHPAACGYKKKIYDPGFLSVFTMASAFYVCYKSGVVIFGASGRCLVSHVDTLMDLFNMKPNLFPSREIAAKPGVGNAISRCYSRAFLISLLGYEYGPGGRKWQTFFNDVLWTVLPMPWSPKFFDPSGEGRGCNIDADLCSAVVVVCCNSFGALLLLLCYNSRLDVEEILLLLFINFDAWSIYKWLSSERCGYLVWIGPLPKMTPFLARRAAMQRRCPQSASTKLIAIRSLGARFGLPDWNPSIFAAECI</sequence>
<gene>
    <name evidence="1" type="ORF">Nepgr_018736</name>
</gene>
<dbReference type="AlphaFoldDB" id="A0AAD3SS14"/>
<proteinExistence type="predicted"/>
<comment type="caution">
    <text evidence="1">The sequence shown here is derived from an EMBL/GenBank/DDBJ whole genome shotgun (WGS) entry which is preliminary data.</text>
</comment>
<dbReference type="EMBL" id="BSYO01000017">
    <property type="protein sequence ID" value="GMH16895.1"/>
    <property type="molecule type" value="Genomic_DNA"/>
</dbReference>
<accession>A0AAD3SS14</accession>
<keyword evidence="2" id="KW-1185">Reference proteome</keyword>
<organism evidence="1 2">
    <name type="scientific">Nepenthes gracilis</name>
    <name type="common">Slender pitcher plant</name>
    <dbReference type="NCBI Taxonomy" id="150966"/>
    <lineage>
        <taxon>Eukaryota</taxon>
        <taxon>Viridiplantae</taxon>
        <taxon>Streptophyta</taxon>
        <taxon>Embryophyta</taxon>
        <taxon>Tracheophyta</taxon>
        <taxon>Spermatophyta</taxon>
        <taxon>Magnoliopsida</taxon>
        <taxon>eudicotyledons</taxon>
        <taxon>Gunneridae</taxon>
        <taxon>Pentapetalae</taxon>
        <taxon>Caryophyllales</taxon>
        <taxon>Nepenthaceae</taxon>
        <taxon>Nepenthes</taxon>
    </lineage>
</organism>
<dbReference type="Proteomes" id="UP001279734">
    <property type="component" value="Unassembled WGS sequence"/>
</dbReference>
<evidence type="ECO:0000313" key="1">
    <source>
        <dbReference type="EMBL" id="GMH16895.1"/>
    </source>
</evidence>
<reference evidence="1" key="1">
    <citation type="submission" date="2023-05" db="EMBL/GenBank/DDBJ databases">
        <title>Nepenthes gracilis genome sequencing.</title>
        <authorList>
            <person name="Fukushima K."/>
        </authorList>
    </citation>
    <scope>NUCLEOTIDE SEQUENCE</scope>
    <source>
        <strain evidence="1">SING2019-196</strain>
    </source>
</reference>
<name>A0AAD3SS14_NEPGR</name>